<dbReference type="GO" id="GO:0005524">
    <property type="term" value="F:ATP binding"/>
    <property type="evidence" value="ECO:0007669"/>
    <property type="project" value="UniProtKB-KW"/>
</dbReference>
<dbReference type="InterPro" id="IPR000407">
    <property type="entry name" value="GDA1_CD39_NTPase"/>
</dbReference>
<evidence type="ECO:0000256" key="3">
    <source>
        <dbReference type="PIRSR" id="PIRSR600407-2"/>
    </source>
</evidence>
<dbReference type="Pfam" id="PF01150">
    <property type="entry name" value="GDA1_CD39"/>
    <property type="match status" value="1"/>
</dbReference>
<keyword evidence="3" id="KW-0067">ATP-binding</keyword>
<evidence type="ECO:0000256" key="1">
    <source>
        <dbReference type="ARBA" id="ARBA00009283"/>
    </source>
</evidence>
<gene>
    <name evidence="4" type="ORF">VITISV_038401</name>
</gene>
<keyword evidence="3" id="KW-0547">Nucleotide-binding</keyword>
<dbReference type="PANTHER" id="PTHR11782:SF83">
    <property type="entry name" value="GUANOSINE-DIPHOSPHATASE"/>
    <property type="match status" value="1"/>
</dbReference>
<dbReference type="ExpressionAtlas" id="A5BSN1">
    <property type="expression patterns" value="baseline"/>
</dbReference>
<proteinExistence type="inferred from homology"/>
<keyword evidence="2" id="KW-0378">Hydrolase</keyword>
<reference evidence="4" key="1">
    <citation type="journal article" date="2007" name="PLoS ONE">
        <title>The first genome sequence of an elite grapevine cultivar (Pinot noir Vitis vinifera L.): coping with a highly heterozygous genome.</title>
        <authorList>
            <person name="Velasco R."/>
            <person name="Zharkikh A."/>
            <person name="Troggio M."/>
            <person name="Cartwright D.A."/>
            <person name="Cestaro A."/>
            <person name="Pruss D."/>
            <person name="Pindo M."/>
            <person name="FitzGerald L.M."/>
            <person name="Vezzulli S."/>
            <person name="Reid J."/>
            <person name="Malacarne G."/>
            <person name="Iliev D."/>
            <person name="Coppola G."/>
            <person name="Wardell B."/>
            <person name="Micheletti D."/>
            <person name="Macalma T."/>
            <person name="Facci M."/>
            <person name="Mitchell J.T."/>
            <person name="Perazzolli M."/>
            <person name="Eldredge G."/>
            <person name="Gatto P."/>
            <person name="Oyzerski R."/>
            <person name="Moretto M."/>
            <person name="Gutin N."/>
            <person name="Stefanini M."/>
            <person name="Chen Y."/>
            <person name="Segala C."/>
            <person name="Davenport C."/>
            <person name="Dematte L."/>
            <person name="Mraz A."/>
            <person name="Battilana J."/>
            <person name="Stormo K."/>
            <person name="Costa F."/>
            <person name="Tao Q."/>
            <person name="Si-Ammour A."/>
            <person name="Harkins T."/>
            <person name="Lackey A."/>
            <person name="Perbost C."/>
            <person name="Taillon B."/>
            <person name="Stella A."/>
            <person name="Solovyev V."/>
            <person name="Fawcett J.A."/>
            <person name="Sterck L."/>
            <person name="Vandepoele K."/>
            <person name="Grando S.M."/>
            <person name="Toppo S."/>
            <person name="Moser C."/>
            <person name="Lanchbury J."/>
            <person name="Bogden R."/>
            <person name="Skolnick M."/>
            <person name="Sgaramella V."/>
            <person name="Bhatnagar S.K."/>
            <person name="Fontana P."/>
            <person name="Gutin A."/>
            <person name="Van de Peer Y."/>
            <person name="Salamini F."/>
            <person name="Viola R."/>
        </authorList>
    </citation>
    <scope>NUCLEOTIDE SEQUENCE</scope>
</reference>
<name>A5BSN1_VITVI</name>
<dbReference type="Gene3D" id="3.30.420.150">
    <property type="entry name" value="Exopolyphosphatase. Domain 2"/>
    <property type="match status" value="1"/>
</dbReference>
<dbReference type="PANTHER" id="PTHR11782">
    <property type="entry name" value="ADENOSINE/GUANOSINE DIPHOSPHATASE"/>
    <property type="match status" value="1"/>
</dbReference>
<evidence type="ECO:0000256" key="2">
    <source>
        <dbReference type="ARBA" id="ARBA00022801"/>
    </source>
</evidence>
<evidence type="ECO:0000313" key="4">
    <source>
        <dbReference type="EMBL" id="CAN74969.1"/>
    </source>
</evidence>
<feature type="binding site" evidence="3">
    <location>
        <begin position="40"/>
        <end position="44"/>
    </location>
    <ligand>
        <name>ATP</name>
        <dbReference type="ChEBI" id="CHEBI:30616"/>
    </ligand>
</feature>
<dbReference type="GO" id="GO:0016787">
    <property type="term" value="F:hydrolase activity"/>
    <property type="evidence" value="ECO:0007669"/>
    <property type="project" value="UniProtKB-KW"/>
</dbReference>
<comment type="similarity">
    <text evidence="1">Belongs to the GDA1/CD39 NTPase family.</text>
</comment>
<dbReference type="AlphaFoldDB" id="A5BSN1"/>
<dbReference type="EMBL" id="AM469610">
    <property type="protein sequence ID" value="CAN74969.1"/>
    <property type="molecule type" value="Genomic_DNA"/>
</dbReference>
<sequence length="289" mass="32385">MGHHLGWNARSVFQWVTVNYLLGNLGRKYSHTVGVVDLGGGSVQMAYAILETTTEKAPEISDGEDTYAKEIYLHYSLLVARAKILKVESSKNPSLLGGFHRTCTYEGATYEASTHPSDSSIELVSRDKHKEESVIKAALTVIGDLVDTLGSNMKILFKKCTFCEEFLGIADNPLTRWELIPTYHYQLAAHYLKEKMSYLELALSMTETTGEIDGTTESMVLFVYVGDNYVHHLTQYKTDGKLVELNAHCVHVDHGCGSCDCSDVIVNKYSDLLTTQFENEKLYFESLLR</sequence>
<protein>
    <submittedName>
        <fullName evidence="4">Uncharacterized protein</fullName>
    </submittedName>
</protein>
<accession>A5BSN1</accession>
<organism evidence="4">
    <name type="scientific">Vitis vinifera</name>
    <name type="common">Grape</name>
    <dbReference type="NCBI Taxonomy" id="29760"/>
    <lineage>
        <taxon>Eukaryota</taxon>
        <taxon>Viridiplantae</taxon>
        <taxon>Streptophyta</taxon>
        <taxon>Embryophyta</taxon>
        <taxon>Tracheophyta</taxon>
        <taxon>Spermatophyta</taxon>
        <taxon>Magnoliopsida</taxon>
        <taxon>eudicotyledons</taxon>
        <taxon>Gunneridae</taxon>
        <taxon>Pentapetalae</taxon>
        <taxon>rosids</taxon>
        <taxon>Vitales</taxon>
        <taxon>Vitaceae</taxon>
        <taxon>Viteae</taxon>
        <taxon>Vitis</taxon>
    </lineage>
</organism>